<keyword evidence="2" id="KW-0378">Hydrolase</keyword>
<evidence type="ECO:0000256" key="1">
    <source>
        <dbReference type="ARBA" id="ARBA00010830"/>
    </source>
</evidence>
<feature type="chain" id="PRO_5009264855" evidence="4">
    <location>
        <begin position="45"/>
        <end position="224"/>
    </location>
</feature>
<proteinExistence type="inferred from homology"/>
<evidence type="ECO:0000256" key="3">
    <source>
        <dbReference type="SAM" id="MobiDB-lite"/>
    </source>
</evidence>
<gene>
    <name evidence="6" type="ORF">SAMN04489717_4690</name>
</gene>
<protein>
    <submittedName>
        <fullName evidence="6">LysM domain-containing protein</fullName>
    </submittedName>
</protein>
<comment type="similarity">
    <text evidence="1">Belongs to the transglycosylase family. Rpf subfamily.</text>
</comment>
<evidence type="ECO:0000256" key="2">
    <source>
        <dbReference type="ARBA" id="ARBA00022801"/>
    </source>
</evidence>
<dbReference type="InterPro" id="IPR023346">
    <property type="entry name" value="Lysozyme-like_dom_sf"/>
</dbReference>
<dbReference type="SUPFAM" id="SSF54106">
    <property type="entry name" value="LysM domain"/>
    <property type="match status" value="1"/>
</dbReference>
<dbReference type="RefSeq" id="WP_092655742.1">
    <property type="nucleotide sequence ID" value="NZ_LT629732.1"/>
</dbReference>
<sequence>MAYQAKHRGASRSKTVAKRVTQTAAVTGIAAAVPVVGMAAPAHAASTDTWERLAQCESSGNWHINTGNGFYGGLQFTRSTWTGFGGGKYASRADYASKWQQIAIAEKVLKVQGWNAWPACSAKLGLGSGDKGGSPNTRAQTQERKQHSTRSSRGTSRPKIVARSTHSRHAATGARYVVRPGDTLSTIAQAQGVDGGWRALWKLNRKLVGSNPNLIFPNERLRLG</sequence>
<feature type="domain" description="LysM" evidence="5">
    <location>
        <begin position="174"/>
        <end position="223"/>
    </location>
</feature>
<dbReference type="PANTHER" id="PTHR34700">
    <property type="entry name" value="POTASSIUM BINDING PROTEIN KBP"/>
    <property type="match status" value="1"/>
</dbReference>
<accession>A0A1H1WVI0</accession>
<name>A0A1H1WVI0_9ACTN</name>
<evidence type="ECO:0000259" key="5">
    <source>
        <dbReference type="PROSITE" id="PS51782"/>
    </source>
</evidence>
<dbReference type="InterPro" id="IPR018392">
    <property type="entry name" value="LysM"/>
</dbReference>
<keyword evidence="4" id="KW-0732">Signal</keyword>
<dbReference type="Pfam" id="PF06737">
    <property type="entry name" value="Transglycosylas"/>
    <property type="match status" value="1"/>
</dbReference>
<dbReference type="GO" id="GO:0016787">
    <property type="term" value="F:hydrolase activity"/>
    <property type="evidence" value="ECO:0007669"/>
    <property type="project" value="UniProtKB-KW"/>
</dbReference>
<dbReference type="EMBL" id="LT629732">
    <property type="protein sequence ID" value="SDT01157.1"/>
    <property type="molecule type" value="Genomic_DNA"/>
</dbReference>
<evidence type="ECO:0000313" key="7">
    <source>
        <dbReference type="Proteomes" id="UP000198983"/>
    </source>
</evidence>
<dbReference type="InterPro" id="IPR036779">
    <property type="entry name" value="LysM_dom_sf"/>
</dbReference>
<dbReference type="Gene3D" id="3.10.350.10">
    <property type="entry name" value="LysM domain"/>
    <property type="match status" value="1"/>
</dbReference>
<dbReference type="CDD" id="cd00118">
    <property type="entry name" value="LysM"/>
    <property type="match status" value="1"/>
</dbReference>
<dbReference type="CDD" id="cd13925">
    <property type="entry name" value="RPF"/>
    <property type="match status" value="1"/>
</dbReference>
<dbReference type="PANTHER" id="PTHR34700:SF4">
    <property type="entry name" value="PHAGE-LIKE ELEMENT PBSX PROTEIN XKDP"/>
    <property type="match status" value="1"/>
</dbReference>
<dbReference type="Proteomes" id="UP000198983">
    <property type="component" value="Chromosome I"/>
</dbReference>
<reference evidence="6 7" key="1">
    <citation type="submission" date="2016-10" db="EMBL/GenBank/DDBJ databases">
        <authorList>
            <person name="de Groot N.N."/>
        </authorList>
    </citation>
    <scope>NUCLEOTIDE SEQUENCE [LARGE SCALE GENOMIC DNA]</scope>
    <source>
        <strain evidence="6 7">DSM 22024</strain>
    </source>
</reference>
<dbReference type="OrthoDB" id="1404170at2"/>
<dbReference type="InterPro" id="IPR010618">
    <property type="entry name" value="RPF"/>
</dbReference>
<feature type="region of interest" description="Disordered" evidence="3">
    <location>
        <begin position="126"/>
        <end position="171"/>
    </location>
</feature>
<organism evidence="6 7">
    <name type="scientific">Actinopolymorpha singaporensis</name>
    <dbReference type="NCBI Taxonomy" id="117157"/>
    <lineage>
        <taxon>Bacteria</taxon>
        <taxon>Bacillati</taxon>
        <taxon>Actinomycetota</taxon>
        <taxon>Actinomycetes</taxon>
        <taxon>Propionibacteriales</taxon>
        <taxon>Actinopolymorphaceae</taxon>
        <taxon>Actinopolymorpha</taxon>
    </lineage>
</organism>
<evidence type="ECO:0000256" key="4">
    <source>
        <dbReference type="SAM" id="SignalP"/>
    </source>
</evidence>
<dbReference type="InterPro" id="IPR052196">
    <property type="entry name" value="Bact_Kbp"/>
</dbReference>
<dbReference type="SMART" id="SM00257">
    <property type="entry name" value="LysM"/>
    <property type="match status" value="1"/>
</dbReference>
<dbReference type="Pfam" id="PF01476">
    <property type="entry name" value="LysM"/>
    <property type="match status" value="1"/>
</dbReference>
<dbReference type="Gene3D" id="1.10.530.10">
    <property type="match status" value="1"/>
</dbReference>
<dbReference type="PROSITE" id="PS51782">
    <property type="entry name" value="LYSM"/>
    <property type="match status" value="1"/>
</dbReference>
<evidence type="ECO:0000313" key="6">
    <source>
        <dbReference type="EMBL" id="SDT01157.1"/>
    </source>
</evidence>
<dbReference type="AlphaFoldDB" id="A0A1H1WVI0"/>
<keyword evidence="7" id="KW-1185">Reference proteome</keyword>
<dbReference type="STRING" id="117157.SAMN04489717_4690"/>
<feature type="signal peptide" evidence="4">
    <location>
        <begin position="1"/>
        <end position="44"/>
    </location>
</feature>
<dbReference type="SUPFAM" id="SSF53955">
    <property type="entry name" value="Lysozyme-like"/>
    <property type="match status" value="1"/>
</dbReference>